<dbReference type="Pfam" id="PF02811">
    <property type="entry name" value="PHP"/>
    <property type="match status" value="1"/>
</dbReference>
<evidence type="ECO:0000256" key="8">
    <source>
        <dbReference type="ARBA" id="ARBA00022932"/>
    </source>
</evidence>
<evidence type="ECO:0000256" key="7">
    <source>
        <dbReference type="ARBA" id="ARBA00022705"/>
    </source>
</evidence>
<dbReference type="InterPro" id="IPR011708">
    <property type="entry name" value="DNA_pol3_alpha_NTPase_dom"/>
</dbReference>
<dbReference type="Pfam" id="PF17657">
    <property type="entry name" value="DNA_pol3_finger"/>
    <property type="match status" value="1"/>
</dbReference>
<dbReference type="Gene3D" id="3.20.20.140">
    <property type="entry name" value="Metal-dependent hydrolases"/>
    <property type="match status" value="1"/>
</dbReference>
<dbReference type="AlphaFoldDB" id="A0A5E4YMF4"/>
<dbReference type="InterPro" id="IPR040982">
    <property type="entry name" value="DNA_pol3_finger"/>
</dbReference>
<evidence type="ECO:0000256" key="2">
    <source>
        <dbReference type="ARBA" id="ARBA00012417"/>
    </source>
</evidence>
<feature type="compositionally biased region" description="Gly residues" evidence="10">
    <location>
        <begin position="1133"/>
        <end position="1146"/>
    </location>
</feature>
<evidence type="ECO:0000313" key="13">
    <source>
        <dbReference type="Proteomes" id="UP000333828"/>
    </source>
</evidence>
<protein>
    <recommendedName>
        <fullName evidence="3">DNA polymerase III subunit alpha</fullName>
        <ecNumber evidence="2">2.7.7.7</ecNumber>
    </recommendedName>
</protein>
<dbReference type="Pfam" id="PF20914">
    <property type="entry name" value="DNA_pol_IIIA_C"/>
    <property type="match status" value="1"/>
</dbReference>
<dbReference type="GO" id="GO:0005737">
    <property type="term" value="C:cytoplasm"/>
    <property type="evidence" value="ECO:0007669"/>
    <property type="project" value="UniProtKB-SubCell"/>
</dbReference>
<dbReference type="EC" id="2.7.7.7" evidence="2"/>
<keyword evidence="7" id="KW-0235">DNA replication</keyword>
<dbReference type="InterPro" id="IPR004805">
    <property type="entry name" value="DnaE2/DnaE/PolC"/>
</dbReference>
<dbReference type="NCBIfam" id="NF004226">
    <property type="entry name" value="PRK05673.1"/>
    <property type="match status" value="1"/>
</dbReference>
<keyword evidence="8" id="KW-0239">DNA-directed DNA polymerase</keyword>
<reference evidence="12 13" key="1">
    <citation type="submission" date="2019-08" db="EMBL/GenBank/DDBJ databases">
        <authorList>
            <person name="Peeters C."/>
        </authorList>
    </citation>
    <scope>NUCLEOTIDE SEQUENCE [LARGE SCALE GENOMIC DNA]</scope>
    <source>
        <strain evidence="12 13">LMG 31115</strain>
    </source>
</reference>
<evidence type="ECO:0000256" key="1">
    <source>
        <dbReference type="ARBA" id="ARBA00004496"/>
    </source>
</evidence>
<dbReference type="Gene3D" id="1.10.10.1600">
    <property type="entry name" value="Bacterial DNA polymerase III alpha subunit, thumb domain"/>
    <property type="match status" value="1"/>
</dbReference>
<dbReference type="PANTHER" id="PTHR32294:SF0">
    <property type="entry name" value="DNA POLYMERASE III SUBUNIT ALPHA"/>
    <property type="match status" value="1"/>
</dbReference>
<evidence type="ECO:0000259" key="11">
    <source>
        <dbReference type="SMART" id="SM00481"/>
    </source>
</evidence>
<evidence type="ECO:0000256" key="9">
    <source>
        <dbReference type="ARBA" id="ARBA00049244"/>
    </source>
</evidence>
<dbReference type="InterPro" id="IPR029460">
    <property type="entry name" value="DNAPol_HHH"/>
</dbReference>
<evidence type="ECO:0000256" key="4">
    <source>
        <dbReference type="ARBA" id="ARBA00022490"/>
    </source>
</evidence>
<keyword evidence="5 12" id="KW-0808">Transferase</keyword>
<dbReference type="EMBL" id="CABPSI010000005">
    <property type="protein sequence ID" value="VVE49732.1"/>
    <property type="molecule type" value="Genomic_DNA"/>
</dbReference>
<dbReference type="PANTHER" id="PTHR32294">
    <property type="entry name" value="DNA POLYMERASE III SUBUNIT ALPHA"/>
    <property type="match status" value="1"/>
</dbReference>
<keyword evidence="6 12" id="KW-0548">Nucleotidyltransferase</keyword>
<comment type="subcellular location">
    <subcellularLocation>
        <location evidence="1">Cytoplasm</location>
    </subcellularLocation>
</comment>
<evidence type="ECO:0000256" key="6">
    <source>
        <dbReference type="ARBA" id="ARBA00022695"/>
    </source>
</evidence>
<dbReference type="InterPro" id="IPR048472">
    <property type="entry name" value="DNA_pol_IIIA_C"/>
</dbReference>
<keyword evidence="4" id="KW-0963">Cytoplasm</keyword>
<accession>A0A5E4YMF4</accession>
<dbReference type="InterPro" id="IPR003141">
    <property type="entry name" value="Pol/His_phosphatase_N"/>
</dbReference>
<name>A0A5E4YMF4_9BURK</name>
<gene>
    <name evidence="12" type="primary">dnaE</name>
    <name evidence="12" type="ORF">PIN31115_04594</name>
</gene>
<comment type="catalytic activity">
    <reaction evidence="9">
        <text>DNA(n) + a 2'-deoxyribonucleoside 5'-triphosphate = DNA(n+1) + diphosphate</text>
        <dbReference type="Rhea" id="RHEA:22508"/>
        <dbReference type="Rhea" id="RHEA-COMP:17339"/>
        <dbReference type="Rhea" id="RHEA-COMP:17340"/>
        <dbReference type="ChEBI" id="CHEBI:33019"/>
        <dbReference type="ChEBI" id="CHEBI:61560"/>
        <dbReference type="ChEBI" id="CHEBI:173112"/>
        <dbReference type="EC" id="2.7.7.7"/>
    </reaction>
</comment>
<dbReference type="SUPFAM" id="SSF89550">
    <property type="entry name" value="PHP domain-like"/>
    <property type="match status" value="1"/>
</dbReference>
<sequence length="1201" mass="131845">MSEPRFVHLRLHSEYSIADGIVRLDDVVKAAAKDGQGALALTDLANMFGAIRFYKEARGKGVKPIIGCDAWITNAADRDKPSRLLLLARDKEGYLNLCQLLSKAWLGNQWRGRAEIDPAWLEPDGFARGLLAISGGQMGDIGAALAAGNPDLAAQCAQHWATVFPGAFYIELQRTGQAGMETYVQQAVQLAAKVGLPVVATHPIQFMTGDDFTAHEARVCISEGEILGNARRVRRFTQDQSFRTQDDMIAAFEDVPSAIANSVEIAKRCNLTLELGKPKLPLFPTPDGMSLDDYLVQLSKEGLEMRLGQLFPDAAERDAQRPEYYKRLDFETGTIIKMGFPGYFLIVADFIQWAKNNGVPVGPGRGSGAGSLVAYALGITDLDPLKYNLLFERFLNPERVSMPDFDIDFCQDGRDRVIQYVKEKYGADAVSQIATFGSMAAKAAVRDVGRVLDLGYNFVDGVAKLIPFKPGKLVTLDDAMKEEPQLAERFNTEDEVKQLLELAQRVEGLTRNVGMHAGGVLIAPGKLTDFCPLYTQGVGEDASGVVSQYDKDDVEAVGLVKFDFLGLTTLTILNWAERYIKRLHPEMADWSLEQVSLTDPAAFSILKKANTVAVFQLESRGMQGMLKDAQPDRFEDIIALVALYRPGPMDLIPSFCARKHGREKVEYPDPRVEPVLQETYGIMVYQEQVMQMAQIIGGYSLGGADLLRRAMGKKKAEEMAMHRGLFREGADKNGLTAEKADEIFDLMEKFAGYGFNKSHAAAYALLAYYTAWLKAHHPAEFMAANMSLAMDDTDKVKILYEDCLTNGLAVLPPDVNVSAYRFEPADSKTVRYGLGAIKGSGQSAIEEILRAREERPFTDLFDFCQRIDRRMVNRRTIEALIRAGAFDTIHDNRAQLMASVPMAMEAAEQASAAANQVSLFDLGDESLQAPLELADEPAWTDKRKLQEEKQALGFYLSGHMFDSYAEEVRRFVRTRIKDLSEGRDRLVAGVIASLRTMMTQRGKMVIAQLDDGSGTLEVTIFNEQFEANKQLFKEDELLIVHGSARPDSFTGGLRFTTESLMDLGRARARFARALKLSFNGNADWTRLRATLQPHCTMYRVTATAGAGSGGGGGGGGFGGGGGGFKGGNGGGGGGGGGFGRRNGNGNGDDDKPTGLPVHIVYRRTDAECESRLGDDWKVQPGDELLGELRQWLTPDSVQIVY</sequence>
<dbReference type="GO" id="GO:0008408">
    <property type="term" value="F:3'-5' exonuclease activity"/>
    <property type="evidence" value="ECO:0007669"/>
    <property type="project" value="InterPro"/>
</dbReference>
<dbReference type="GO" id="GO:0003676">
    <property type="term" value="F:nucleic acid binding"/>
    <property type="evidence" value="ECO:0007669"/>
    <property type="project" value="InterPro"/>
</dbReference>
<dbReference type="CDD" id="cd07433">
    <property type="entry name" value="PHP_PolIIIA_DnaE1"/>
    <property type="match status" value="1"/>
</dbReference>
<dbReference type="Pfam" id="PF14579">
    <property type="entry name" value="HHH_6"/>
    <property type="match status" value="1"/>
</dbReference>
<evidence type="ECO:0000256" key="3">
    <source>
        <dbReference type="ARBA" id="ARBA00019114"/>
    </source>
</evidence>
<evidence type="ECO:0000256" key="5">
    <source>
        <dbReference type="ARBA" id="ARBA00022679"/>
    </source>
</evidence>
<dbReference type="GO" id="GO:0006260">
    <property type="term" value="P:DNA replication"/>
    <property type="evidence" value="ECO:0007669"/>
    <property type="project" value="UniProtKB-KW"/>
</dbReference>
<dbReference type="NCBIfam" id="TIGR00594">
    <property type="entry name" value="polc"/>
    <property type="match status" value="1"/>
</dbReference>
<dbReference type="CDD" id="cd04485">
    <property type="entry name" value="DnaE_OBF"/>
    <property type="match status" value="1"/>
</dbReference>
<feature type="region of interest" description="Disordered" evidence="10">
    <location>
        <begin position="1133"/>
        <end position="1155"/>
    </location>
</feature>
<dbReference type="Pfam" id="PF07733">
    <property type="entry name" value="DNA_pol3_alpha"/>
    <property type="match status" value="1"/>
</dbReference>
<dbReference type="Proteomes" id="UP000333828">
    <property type="component" value="Unassembled WGS sequence"/>
</dbReference>
<dbReference type="InterPro" id="IPR012340">
    <property type="entry name" value="NA-bd_OB-fold"/>
</dbReference>
<dbReference type="Gene3D" id="2.40.50.140">
    <property type="entry name" value="Nucleic acid-binding proteins"/>
    <property type="match status" value="1"/>
</dbReference>
<dbReference type="Gene3D" id="1.10.150.870">
    <property type="match status" value="1"/>
</dbReference>
<dbReference type="SMART" id="SM00481">
    <property type="entry name" value="POLIIIAc"/>
    <property type="match status" value="1"/>
</dbReference>
<proteinExistence type="predicted"/>
<dbReference type="GO" id="GO:0003887">
    <property type="term" value="F:DNA-directed DNA polymerase activity"/>
    <property type="evidence" value="ECO:0007669"/>
    <property type="project" value="UniProtKB-KW"/>
</dbReference>
<organism evidence="12 13">
    <name type="scientific">Pandoraea iniqua</name>
    <dbReference type="NCBI Taxonomy" id="2508288"/>
    <lineage>
        <taxon>Bacteria</taxon>
        <taxon>Pseudomonadati</taxon>
        <taxon>Pseudomonadota</taxon>
        <taxon>Betaproteobacteria</taxon>
        <taxon>Burkholderiales</taxon>
        <taxon>Burkholderiaceae</taxon>
        <taxon>Pandoraea</taxon>
    </lineage>
</organism>
<evidence type="ECO:0000313" key="12">
    <source>
        <dbReference type="EMBL" id="VVE49732.1"/>
    </source>
</evidence>
<dbReference type="InterPro" id="IPR016195">
    <property type="entry name" value="Pol/histidinol_Pase-like"/>
</dbReference>
<evidence type="ECO:0000256" key="10">
    <source>
        <dbReference type="SAM" id="MobiDB-lite"/>
    </source>
</evidence>
<keyword evidence="13" id="KW-1185">Reference proteome</keyword>
<dbReference type="InterPro" id="IPR049821">
    <property type="entry name" value="PolIIIA_DnaE1_PHP"/>
</dbReference>
<dbReference type="InterPro" id="IPR004013">
    <property type="entry name" value="PHP_dom"/>
</dbReference>
<dbReference type="InterPro" id="IPR004365">
    <property type="entry name" value="NA-bd_OB_tRNA"/>
</dbReference>
<dbReference type="Pfam" id="PF01336">
    <property type="entry name" value="tRNA_anti-codon"/>
    <property type="match status" value="1"/>
</dbReference>
<dbReference type="InterPro" id="IPR041931">
    <property type="entry name" value="DNA_pol3_alpha_thumb_dom"/>
</dbReference>
<feature type="domain" description="Polymerase/histidinol phosphatase N-terminal" evidence="11">
    <location>
        <begin position="7"/>
        <end position="74"/>
    </location>
</feature>